<dbReference type="AlphaFoldDB" id="A0A8J7S8X1"/>
<keyword evidence="3" id="KW-0489">Methyltransferase</keyword>
<evidence type="ECO:0000259" key="6">
    <source>
        <dbReference type="PROSITE" id="PS50123"/>
    </source>
</evidence>
<dbReference type="Pfam" id="PF03705">
    <property type="entry name" value="CheR_N"/>
    <property type="match status" value="1"/>
</dbReference>
<dbReference type="SUPFAM" id="SSF53335">
    <property type="entry name" value="S-adenosyl-L-methionine-dependent methyltransferases"/>
    <property type="match status" value="1"/>
</dbReference>
<dbReference type="GO" id="GO:0008983">
    <property type="term" value="F:protein-glutamate O-methyltransferase activity"/>
    <property type="evidence" value="ECO:0007669"/>
    <property type="project" value="UniProtKB-EC"/>
</dbReference>
<dbReference type="PANTHER" id="PTHR24422">
    <property type="entry name" value="CHEMOTAXIS PROTEIN METHYLTRANSFERASE"/>
    <property type="match status" value="1"/>
</dbReference>
<keyword evidence="5" id="KW-0949">S-adenosyl-L-methionine</keyword>
<dbReference type="InterPro" id="IPR022641">
    <property type="entry name" value="CheR_N"/>
</dbReference>
<dbReference type="InterPro" id="IPR022642">
    <property type="entry name" value="CheR_C"/>
</dbReference>
<evidence type="ECO:0000256" key="2">
    <source>
        <dbReference type="ARBA" id="ARBA00012534"/>
    </source>
</evidence>
<evidence type="ECO:0000256" key="1">
    <source>
        <dbReference type="ARBA" id="ARBA00001541"/>
    </source>
</evidence>
<dbReference type="Pfam" id="PF01739">
    <property type="entry name" value="CheR"/>
    <property type="match status" value="1"/>
</dbReference>
<comment type="catalytic activity">
    <reaction evidence="1">
        <text>L-glutamyl-[protein] + S-adenosyl-L-methionine = [protein]-L-glutamate 5-O-methyl ester + S-adenosyl-L-homocysteine</text>
        <dbReference type="Rhea" id="RHEA:24452"/>
        <dbReference type="Rhea" id="RHEA-COMP:10208"/>
        <dbReference type="Rhea" id="RHEA-COMP:10311"/>
        <dbReference type="ChEBI" id="CHEBI:29973"/>
        <dbReference type="ChEBI" id="CHEBI:57856"/>
        <dbReference type="ChEBI" id="CHEBI:59789"/>
        <dbReference type="ChEBI" id="CHEBI:82795"/>
        <dbReference type="EC" id="2.1.1.80"/>
    </reaction>
</comment>
<dbReference type="GO" id="GO:0032259">
    <property type="term" value="P:methylation"/>
    <property type="evidence" value="ECO:0007669"/>
    <property type="project" value="UniProtKB-KW"/>
</dbReference>
<dbReference type="Gene3D" id="1.10.155.10">
    <property type="entry name" value="Chemotaxis receptor methyltransferase CheR, N-terminal domain"/>
    <property type="match status" value="1"/>
</dbReference>
<evidence type="ECO:0000313" key="8">
    <source>
        <dbReference type="Proteomes" id="UP000636888"/>
    </source>
</evidence>
<evidence type="ECO:0000256" key="4">
    <source>
        <dbReference type="ARBA" id="ARBA00022679"/>
    </source>
</evidence>
<dbReference type="SMART" id="SM00138">
    <property type="entry name" value="MeTrc"/>
    <property type="match status" value="1"/>
</dbReference>
<gene>
    <name evidence="7" type="ORF">JFN93_24590</name>
</gene>
<dbReference type="InterPro" id="IPR000780">
    <property type="entry name" value="CheR_MeTrfase"/>
</dbReference>
<proteinExistence type="predicted"/>
<dbReference type="InterPro" id="IPR029063">
    <property type="entry name" value="SAM-dependent_MTases_sf"/>
</dbReference>
<keyword evidence="4" id="KW-0808">Transferase</keyword>
<dbReference type="Gene3D" id="3.40.50.150">
    <property type="entry name" value="Vaccinia Virus protein VP39"/>
    <property type="match status" value="1"/>
</dbReference>
<dbReference type="InterPro" id="IPR036804">
    <property type="entry name" value="CheR_N_sf"/>
</dbReference>
<dbReference type="PRINTS" id="PR00996">
    <property type="entry name" value="CHERMTFRASE"/>
</dbReference>
<evidence type="ECO:0000256" key="5">
    <source>
        <dbReference type="ARBA" id="ARBA00022691"/>
    </source>
</evidence>
<sequence length="289" mass="32864">MTSPSRPLRRTVQRPSVFREINPEIAPETFQAIARLLQACYGFTLTSYKDKCVKRRINIRIQATFSPSPESYLALLNDSPAELERLVAVLTIHVSHFFRNPSVFALLREAVLPELFARRPGPITIWSSGCATGEEPYSLALILRENFRADLVRRPVSIVGTDIDAATLVRAAQGSYGPERLGEVSEEQLRRWFTPEGERFRLRDEIRSLVQFQELDLHHSERFVPSDLILCRNVLIYFERERQQEIIAGFARALGAGGVLVLGKAETLVGPTRRLFEPISSTERIYRVL</sequence>
<organism evidence="7 8">
    <name type="scientific">Geomesophilobacter sediminis</name>
    <dbReference type="NCBI Taxonomy" id="2798584"/>
    <lineage>
        <taxon>Bacteria</taxon>
        <taxon>Pseudomonadati</taxon>
        <taxon>Thermodesulfobacteriota</taxon>
        <taxon>Desulfuromonadia</taxon>
        <taxon>Geobacterales</taxon>
        <taxon>Geobacteraceae</taxon>
        <taxon>Geomesophilobacter</taxon>
    </lineage>
</organism>
<name>A0A8J7S8X1_9BACT</name>
<dbReference type="EC" id="2.1.1.80" evidence="2"/>
<dbReference type="PROSITE" id="PS50123">
    <property type="entry name" value="CHER"/>
    <property type="match status" value="1"/>
</dbReference>
<protein>
    <recommendedName>
        <fullName evidence="2">protein-glutamate O-methyltransferase</fullName>
        <ecNumber evidence="2">2.1.1.80</ecNumber>
    </recommendedName>
</protein>
<feature type="domain" description="CheR-type methyltransferase" evidence="6">
    <location>
        <begin position="18"/>
        <end position="277"/>
    </location>
</feature>
<evidence type="ECO:0000313" key="7">
    <source>
        <dbReference type="EMBL" id="MBJ6727901.1"/>
    </source>
</evidence>
<keyword evidence="8" id="KW-1185">Reference proteome</keyword>
<reference evidence="7" key="1">
    <citation type="submission" date="2020-12" db="EMBL/GenBank/DDBJ databases">
        <title>Geomonas sp. Red875, isolated from river sediment.</title>
        <authorList>
            <person name="Xu Z."/>
            <person name="Zhang Z."/>
            <person name="Masuda Y."/>
            <person name="Itoh H."/>
            <person name="Senoo K."/>
        </authorList>
    </citation>
    <scope>NUCLEOTIDE SEQUENCE</scope>
    <source>
        <strain evidence="7">Red875</strain>
    </source>
</reference>
<dbReference type="PANTHER" id="PTHR24422:SF19">
    <property type="entry name" value="CHEMOTAXIS PROTEIN METHYLTRANSFERASE"/>
    <property type="match status" value="1"/>
</dbReference>
<dbReference type="EMBL" id="JAEMHM010000032">
    <property type="protein sequence ID" value="MBJ6727901.1"/>
    <property type="molecule type" value="Genomic_DNA"/>
</dbReference>
<accession>A0A8J7S8X1</accession>
<comment type="caution">
    <text evidence="7">The sequence shown here is derived from an EMBL/GenBank/DDBJ whole genome shotgun (WGS) entry which is preliminary data.</text>
</comment>
<dbReference type="RefSeq" id="WP_199387041.1">
    <property type="nucleotide sequence ID" value="NZ_JAEMHM010000032.1"/>
</dbReference>
<dbReference type="SUPFAM" id="SSF47757">
    <property type="entry name" value="Chemotaxis receptor methyltransferase CheR, N-terminal domain"/>
    <property type="match status" value="1"/>
</dbReference>
<dbReference type="InterPro" id="IPR050903">
    <property type="entry name" value="Bact_Chemotaxis_MeTrfase"/>
</dbReference>
<evidence type="ECO:0000256" key="3">
    <source>
        <dbReference type="ARBA" id="ARBA00022603"/>
    </source>
</evidence>
<dbReference type="Proteomes" id="UP000636888">
    <property type="component" value="Unassembled WGS sequence"/>
</dbReference>